<keyword evidence="3" id="KW-1003">Cell membrane</keyword>
<dbReference type="Proteomes" id="UP001060070">
    <property type="component" value="Chromosome"/>
</dbReference>
<comment type="subcellular location">
    <subcellularLocation>
        <location evidence="1 7">Cell membrane</location>
        <topology evidence="1 7">Multi-pass membrane protein</topology>
    </subcellularLocation>
</comment>
<evidence type="ECO:0000256" key="6">
    <source>
        <dbReference type="ARBA" id="ARBA00023136"/>
    </source>
</evidence>
<feature type="transmembrane region" description="Helical" evidence="8">
    <location>
        <begin position="178"/>
        <end position="197"/>
    </location>
</feature>
<feature type="domain" description="Heme-copper oxidase subunit III family profile" evidence="9">
    <location>
        <begin position="1"/>
        <end position="199"/>
    </location>
</feature>
<keyword evidence="11" id="KW-1185">Reference proteome</keyword>
<evidence type="ECO:0000313" key="11">
    <source>
        <dbReference type="Proteomes" id="UP001060070"/>
    </source>
</evidence>
<evidence type="ECO:0000256" key="1">
    <source>
        <dbReference type="ARBA" id="ARBA00004651"/>
    </source>
</evidence>
<dbReference type="InterPro" id="IPR024791">
    <property type="entry name" value="Cyt_c/ubiquinol_Oxase_su3"/>
</dbReference>
<dbReference type="RefSeq" id="WP_013533222.1">
    <property type="nucleotide sequence ID" value="NZ_CP015062.1"/>
</dbReference>
<evidence type="ECO:0000256" key="4">
    <source>
        <dbReference type="ARBA" id="ARBA00022692"/>
    </source>
</evidence>
<keyword evidence="5 8" id="KW-1133">Transmembrane helix</keyword>
<protein>
    <submittedName>
        <fullName evidence="10">Cytochrome c oxidase subunit 3</fullName>
    </submittedName>
</protein>
<dbReference type="EMBL" id="CP088147">
    <property type="protein sequence ID" value="UTU51483.1"/>
    <property type="molecule type" value="Genomic_DNA"/>
</dbReference>
<evidence type="ECO:0000256" key="5">
    <source>
        <dbReference type="ARBA" id="ARBA00022989"/>
    </source>
</evidence>
<evidence type="ECO:0000256" key="3">
    <source>
        <dbReference type="ARBA" id="ARBA00022475"/>
    </source>
</evidence>
<comment type="similarity">
    <text evidence="2 7">Belongs to the cytochrome c oxidase subunit 3 family.</text>
</comment>
<evidence type="ECO:0000256" key="7">
    <source>
        <dbReference type="RuleBase" id="RU003376"/>
    </source>
</evidence>
<sequence length="200" mass="22453">MRHRPVADVSHLPTYDFGSASPMWWGTLAFIALEATGFALAIGTYFYLAVLARHWPIGAPAPDLLPGTAVLVILVASVVPNHMIEVWARRQDLAKVRLGMVVMSIVGILPLIVRIWEFPALRISWDQNAYGSIVWFLLGLHTTHLLTDVGDTIVLAVLMFTQKGKAGRRFSDVSDNAFYWDFVVVSWVVLYLVIYWAPRM</sequence>
<feature type="transmembrane region" description="Helical" evidence="8">
    <location>
        <begin position="133"/>
        <end position="158"/>
    </location>
</feature>
<feature type="transmembrane region" description="Helical" evidence="8">
    <location>
        <begin position="64"/>
        <end position="84"/>
    </location>
</feature>
<dbReference type="SUPFAM" id="SSF81452">
    <property type="entry name" value="Cytochrome c oxidase subunit III-like"/>
    <property type="match status" value="1"/>
</dbReference>
<keyword evidence="6 8" id="KW-0472">Membrane</keyword>
<keyword evidence="4 7" id="KW-0812">Transmembrane</keyword>
<gene>
    <name evidence="10" type="ORF">LRP29_29150</name>
</gene>
<dbReference type="InterPro" id="IPR000298">
    <property type="entry name" value="Cyt_c_oxidase-like_su3"/>
</dbReference>
<dbReference type="GO" id="GO:0005886">
    <property type="term" value="C:plasma membrane"/>
    <property type="evidence" value="ECO:0007669"/>
    <property type="project" value="UniProtKB-SubCell"/>
</dbReference>
<evidence type="ECO:0000313" key="10">
    <source>
        <dbReference type="EMBL" id="UTU51483.1"/>
    </source>
</evidence>
<evidence type="ECO:0000259" key="9">
    <source>
        <dbReference type="PROSITE" id="PS50253"/>
    </source>
</evidence>
<reference evidence="10 11" key="1">
    <citation type="journal article" date="2022" name="Microbiol. Resour. Announc.">
        <title>Complete Genome Sequence of Mesorhizobium ciceri Strain R30, a Rhizobium Used as a Commercial Inoculant for Chickpea in Argentina.</title>
        <authorList>
            <person name="Foresto E."/>
            <person name="Revale S."/>
            <person name="Primo E."/>
            <person name="Nievas F."/>
            <person name="Carezzano E."/>
            <person name="Puente M."/>
            <person name="Alzari P."/>
            <person name="Mart M."/>
            <person name="Ben-Assaya M."/>
            <person name="Mornico D."/>
            <person name="Santoro M."/>
            <person name="Mart F."/>
            <person name="Giordano W."/>
            <person name="Bogino P."/>
        </authorList>
    </citation>
    <scope>NUCLEOTIDE SEQUENCE [LARGE SCALE GENOMIC DNA]</scope>
    <source>
        <strain evidence="10 11">R30</strain>
    </source>
</reference>
<feature type="transmembrane region" description="Helical" evidence="8">
    <location>
        <begin position="28"/>
        <end position="52"/>
    </location>
</feature>
<dbReference type="PROSITE" id="PS50253">
    <property type="entry name" value="COX3"/>
    <property type="match status" value="1"/>
</dbReference>
<dbReference type="PANTHER" id="PTHR11403:SF2">
    <property type="entry name" value="CYTOCHROME BO(3) UBIQUINOL OXIDASE SUBUNIT 3"/>
    <property type="match status" value="1"/>
</dbReference>
<organism evidence="10 11">
    <name type="scientific">Mesorhizobium ciceri</name>
    <dbReference type="NCBI Taxonomy" id="39645"/>
    <lineage>
        <taxon>Bacteria</taxon>
        <taxon>Pseudomonadati</taxon>
        <taxon>Pseudomonadota</taxon>
        <taxon>Alphaproteobacteria</taxon>
        <taxon>Hyphomicrobiales</taxon>
        <taxon>Phyllobacteriaceae</taxon>
        <taxon>Mesorhizobium</taxon>
    </lineage>
</organism>
<evidence type="ECO:0000256" key="2">
    <source>
        <dbReference type="ARBA" id="ARBA00010581"/>
    </source>
</evidence>
<evidence type="ECO:0000256" key="8">
    <source>
        <dbReference type="SAM" id="Phobius"/>
    </source>
</evidence>
<dbReference type="InterPro" id="IPR013833">
    <property type="entry name" value="Cyt_c_oxidase_su3_a-hlx"/>
</dbReference>
<dbReference type="InterPro" id="IPR035973">
    <property type="entry name" value="Cyt_c_oxidase_su3-like_sf"/>
</dbReference>
<dbReference type="PANTHER" id="PTHR11403">
    <property type="entry name" value="CYTOCHROME C OXIDASE SUBUNIT III"/>
    <property type="match status" value="1"/>
</dbReference>
<accession>A0AB38T9Q0</accession>
<dbReference type="AlphaFoldDB" id="A0AB38T9Q0"/>
<dbReference type="Gene3D" id="1.20.120.80">
    <property type="entry name" value="Cytochrome c oxidase, subunit III, four-helix bundle"/>
    <property type="match status" value="1"/>
</dbReference>
<dbReference type="Pfam" id="PF00510">
    <property type="entry name" value="COX3"/>
    <property type="match status" value="1"/>
</dbReference>
<feature type="transmembrane region" description="Helical" evidence="8">
    <location>
        <begin position="96"/>
        <end position="113"/>
    </location>
</feature>
<name>A0AB38T9Q0_9HYPH</name>
<dbReference type="GO" id="GO:0019646">
    <property type="term" value="P:aerobic electron transport chain"/>
    <property type="evidence" value="ECO:0007669"/>
    <property type="project" value="InterPro"/>
</dbReference>
<dbReference type="GO" id="GO:0004129">
    <property type="term" value="F:cytochrome-c oxidase activity"/>
    <property type="evidence" value="ECO:0007669"/>
    <property type="project" value="InterPro"/>
</dbReference>
<proteinExistence type="inferred from homology"/>
<dbReference type="KEGG" id="mcic:A4R28_29950"/>